<dbReference type="Pfam" id="PF00078">
    <property type="entry name" value="RVT_1"/>
    <property type="match status" value="1"/>
</dbReference>
<evidence type="ECO:0000259" key="2">
    <source>
        <dbReference type="PROSITE" id="PS50878"/>
    </source>
</evidence>
<dbReference type="Gene3D" id="3.60.10.10">
    <property type="entry name" value="Endonuclease/exonuclease/phosphatase"/>
    <property type="match status" value="1"/>
</dbReference>
<dbReference type="SUPFAM" id="SSF56672">
    <property type="entry name" value="DNA/RNA polymerases"/>
    <property type="match status" value="1"/>
</dbReference>
<feature type="region of interest" description="Disordered" evidence="1">
    <location>
        <begin position="1102"/>
        <end position="1165"/>
    </location>
</feature>
<dbReference type="Pfam" id="PF13966">
    <property type="entry name" value="zf-RVT"/>
    <property type="match status" value="1"/>
</dbReference>
<proteinExistence type="predicted"/>
<comment type="caution">
    <text evidence="3">The sequence shown here is derived from an EMBL/GenBank/DDBJ whole genome shotgun (WGS) entry which is preliminary data.</text>
</comment>
<sequence length="1165" mass="134907">MKWPKGRWVMGGDWNSVETPADSVRDTVVQLGGERRRWQGLLEHQDLEDGWLTAVKREGPHFTRQQVVGGRLDQARLDRIYYTPCEEWADRKIKAKHDTKGRLFDHKPAVLEIVKEGQIGSRKSTYFKVAPEWLQDKETMEEVLKTWKDAGKPGEDPRRNWDMKWAEARRVLMKKGAAEKTKRDEVRSKLEELNQHKIRVANSRSNVPDKELSAIEDEIKVLEKTQETNWRRWSRTRWIKEGDMPSKFFFSLLKAKRAREEITMLKTDDGRQLESEEDIMRELFAYYSRLFKQDTITEADRRLRMEVLTNTSKKLSREQNGTLNKQSEREEVRAILSSMPREKSPGLDGMTIETVEALGEQAENDVLAVALAFWNGEEITWKQKQGVIKLLPKEGDAHLIKNWRPISLLNLAYKVLAKIMANRLREVLPQLIDVQQKGFVKGRSISDNVLAFKTGQEWCNKSKQKILFVKLDFEKAYDRVGHEYLWQTMEAMNISEKFIRLTRGLVEGATSKLHVNRFFSKEIILEHGVRQGCPLAPLLFAIATQPLMLILREKEAAGKLQGLKIKGQKSMLHTLFADDSGVMIGAEQQNFEELHDAVRIYERISGAKLNLKKSTVIPLGASETPDWLTQTGCHIAKRGEIVRYLGFPIGRGITEEEQKDYIVGKMKKKLSNWKFSALSFTGRAVALKHIIRSTPIHLIACLNLQKQSLDEMEAVCRCYLWGKNKDGVNKISLIAWNEIQKGKHEGGLGMHDFRMTNKALRSKQMGKMFTANDEEWTWAAEQLIRSVNAKGKEARERRDWSIQEILILQSPSKVPAAPTASGLLDVWKTLRRKLELDQNSLMDAGMRTNKYLKLAESQSWLSREEKTDRRQSEHHKCGGRKIEDLDWKWRPKTKEYRGWNQPTKVWKALMREQSTSAHRFNKKWARNESDRKWGKRLRNVWRSPFPDSDKIWLWRVLQHGKPTLERIEMWGHGDGKCMRCHNAKETIDHLLIDCPESQKGWNEWKQQSGSDMRHLTGDFIDRLDVAWKHSSWAHAAILLKLIWNVWMDRNASTYNAQQRTTPIRVSVMQAVSMLEAIAGRPRSNVKTERKIKDSYEEIQRDFNLSAEQEVPCEVMDDARDKDRSTHEGGNARNAEIPSNSHEHGEGSDEANQNTNTDTMARRESG</sequence>
<dbReference type="InterPro" id="IPR026960">
    <property type="entry name" value="RVT-Znf"/>
</dbReference>
<protein>
    <recommendedName>
        <fullName evidence="2">Reverse transcriptase domain-containing protein</fullName>
    </recommendedName>
</protein>
<organism evidence="3 4">
    <name type="scientific">Riccia sorocarpa</name>
    <dbReference type="NCBI Taxonomy" id="122646"/>
    <lineage>
        <taxon>Eukaryota</taxon>
        <taxon>Viridiplantae</taxon>
        <taxon>Streptophyta</taxon>
        <taxon>Embryophyta</taxon>
        <taxon>Marchantiophyta</taxon>
        <taxon>Marchantiopsida</taxon>
        <taxon>Marchantiidae</taxon>
        <taxon>Marchantiales</taxon>
        <taxon>Ricciaceae</taxon>
        <taxon>Riccia</taxon>
    </lineage>
</organism>
<dbReference type="Proteomes" id="UP001633002">
    <property type="component" value="Unassembled WGS sequence"/>
</dbReference>
<dbReference type="AlphaFoldDB" id="A0ABD3GCP9"/>
<dbReference type="SUPFAM" id="SSF56219">
    <property type="entry name" value="DNase I-like"/>
    <property type="match status" value="1"/>
</dbReference>
<keyword evidence="4" id="KW-1185">Reference proteome</keyword>
<feature type="compositionally biased region" description="Polar residues" evidence="1">
    <location>
        <begin position="1149"/>
        <end position="1158"/>
    </location>
</feature>
<dbReference type="PANTHER" id="PTHR31635">
    <property type="entry name" value="REVERSE TRANSCRIPTASE DOMAIN-CONTAINING PROTEIN-RELATED"/>
    <property type="match status" value="1"/>
</dbReference>
<name>A0ABD3GCP9_9MARC</name>
<gene>
    <name evidence="3" type="ORF">R1sor_026295</name>
</gene>
<evidence type="ECO:0000313" key="4">
    <source>
        <dbReference type="Proteomes" id="UP001633002"/>
    </source>
</evidence>
<feature type="compositionally biased region" description="Basic and acidic residues" evidence="1">
    <location>
        <begin position="1116"/>
        <end position="1126"/>
    </location>
</feature>
<accession>A0ABD3GCP9</accession>
<evidence type="ECO:0000313" key="3">
    <source>
        <dbReference type="EMBL" id="KAL3676347.1"/>
    </source>
</evidence>
<dbReference type="InterPro" id="IPR043502">
    <property type="entry name" value="DNA/RNA_pol_sf"/>
</dbReference>
<reference evidence="3 4" key="1">
    <citation type="submission" date="2024-09" db="EMBL/GenBank/DDBJ databases">
        <title>Chromosome-scale assembly of Riccia sorocarpa.</title>
        <authorList>
            <person name="Paukszto L."/>
        </authorList>
    </citation>
    <scope>NUCLEOTIDE SEQUENCE [LARGE SCALE GENOMIC DNA]</scope>
    <source>
        <strain evidence="3">LP-2024</strain>
        <tissue evidence="3">Aerial parts of the thallus</tissue>
    </source>
</reference>
<feature type="domain" description="Reverse transcriptase" evidence="2">
    <location>
        <begin position="372"/>
        <end position="649"/>
    </location>
</feature>
<evidence type="ECO:0000256" key="1">
    <source>
        <dbReference type="SAM" id="MobiDB-lite"/>
    </source>
</evidence>
<dbReference type="CDD" id="cd01650">
    <property type="entry name" value="RT_nLTR_like"/>
    <property type="match status" value="1"/>
</dbReference>
<dbReference type="InterPro" id="IPR000477">
    <property type="entry name" value="RT_dom"/>
</dbReference>
<dbReference type="PANTHER" id="PTHR31635:SF196">
    <property type="entry name" value="REVERSE TRANSCRIPTASE DOMAIN-CONTAINING PROTEIN-RELATED"/>
    <property type="match status" value="1"/>
</dbReference>
<dbReference type="InterPro" id="IPR036691">
    <property type="entry name" value="Endo/exonu/phosph_ase_sf"/>
</dbReference>
<dbReference type="EMBL" id="JBJQOH010000008">
    <property type="protein sequence ID" value="KAL3676347.1"/>
    <property type="molecule type" value="Genomic_DNA"/>
</dbReference>
<dbReference type="PROSITE" id="PS50878">
    <property type="entry name" value="RT_POL"/>
    <property type="match status" value="1"/>
</dbReference>